<evidence type="ECO:0000256" key="2">
    <source>
        <dbReference type="ARBA" id="ARBA00023157"/>
    </source>
</evidence>
<dbReference type="InterPro" id="IPR033989">
    <property type="entry name" value="CD209-like_CTLD"/>
</dbReference>
<accession>A0ABD0VX54</accession>
<dbReference type="GO" id="GO:0030246">
    <property type="term" value="F:carbohydrate binding"/>
    <property type="evidence" value="ECO:0007669"/>
    <property type="project" value="UniProtKB-KW"/>
</dbReference>
<name>A0ABD0VX54_UMBPY</name>
<dbReference type="Proteomes" id="UP001557470">
    <property type="component" value="Unassembled WGS sequence"/>
</dbReference>
<dbReference type="Gene3D" id="3.10.100.10">
    <property type="entry name" value="Mannose-Binding Protein A, subunit A"/>
    <property type="match status" value="1"/>
</dbReference>
<dbReference type="PANTHER" id="PTHR22803">
    <property type="entry name" value="MANNOSE, PHOSPHOLIPASE, LECTIN RECEPTOR RELATED"/>
    <property type="match status" value="1"/>
</dbReference>
<dbReference type="Pfam" id="PF00059">
    <property type="entry name" value="Lectin_C"/>
    <property type="match status" value="1"/>
</dbReference>
<evidence type="ECO:0000256" key="3">
    <source>
        <dbReference type="SAM" id="Phobius"/>
    </source>
</evidence>
<keyword evidence="1" id="KW-0430">Lectin</keyword>
<dbReference type="InterPro" id="IPR016187">
    <property type="entry name" value="CTDL_fold"/>
</dbReference>
<dbReference type="InterPro" id="IPR018378">
    <property type="entry name" value="C-type_lectin_CS"/>
</dbReference>
<reference evidence="5 6" key="1">
    <citation type="submission" date="2024-06" db="EMBL/GenBank/DDBJ databases">
        <authorList>
            <person name="Pan Q."/>
            <person name="Wen M."/>
            <person name="Jouanno E."/>
            <person name="Zahm M."/>
            <person name="Klopp C."/>
            <person name="Cabau C."/>
            <person name="Louis A."/>
            <person name="Berthelot C."/>
            <person name="Parey E."/>
            <person name="Roest Crollius H."/>
            <person name="Montfort J."/>
            <person name="Robinson-Rechavi M."/>
            <person name="Bouchez O."/>
            <person name="Lampietro C."/>
            <person name="Lopez Roques C."/>
            <person name="Donnadieu C."/>
            <person name="Postlethwait J."/>
            <person name="Bobe J."/>
            <person name="Verreycken H."/>
            <person name="Guiguen Y."/>
        </authorList>
    </citation>
    <scope>NUCLEOTIDE SEQUENCE [LARGE SCALE GENOMIC DNA]</scope>
    <source>
        <strain evidence="5">Up_M1</strain>
        <tissue evidence="5">Testis</tissue>
    </source>
</reference>
<dbReference type="InterPro" id="IPR016186">
    <property type="entry name" value="C-type_lectin-like/link_sf"/>
</dbReference>
<evidence type="ECO:0000313" key="5">
    <source>
        <dbReference type="EMBL" id="KAL0961975.1"/>
    </source>
</evidence>
<dbReference type="AlphaFoldDB" id="A0ABD0VX54"/>
<evidence type="ECO:0000259" key="4">
    <source>
        <dbReference type="PROSITE" id="PS50041"/>
    </source>
</evidence>
<evidence type="ECO:0000313" key="6">
    <source>
        <dbReference type="Proteomes" id="UP001557470"/>
    </source>
</evidence>
<feature type="transmembrane region" description="Helical" evidence="3">
    <location>
        <begin position="35"/>
        <end position="59"/>
    </location>
</feature>
<evidence type="ECO:0000256" key="1">
    <source>
        <dbReference type="ARBA" id="ARBA00022734"/>
    </source>
</evidence>
<dbReference type="PROSITE" id="PS50041">
    <property type="entry name" value="C_TYPE_LECTIN_2"/>
    <property type="match status" value="1"/>
</dbReference>
<dbReference type="EMBL" id="JAGEUA010000011">
    <property type="protein sequence ID" value="KAL0961975.1"/>
    <property type="molecule type" value="Genomic_DNA"/>
</dbReference>
<sequence length="216" mass="24540">MDGTNYENDVLVFSPRRHAGRSGRGPDSLSKRIKVLMAVLSFTLISSLIALRVVGALYVSKAEQLDLLKVQQSNISRACAEGWVFHGGKCYFFSNVLIKWTQSRDQCVSMGGHLVIINSQEEQNFLVSSIVYDHWIGLNDLETEGQWLWVDNTPLNETGVEFWYKRTNEKSEPDNWMGDNPLGENCANINVEWDKMWVDSSCEYDARFVCESISAN</sequence>
<gene>
    <name evidence="5" type="ORF">UPYG_G00334100</name>
</gene>
<keyword evidence="3" id="KW-0472">Membrane</keyword>
<keyword evidence="2" id="KW-1015">Disulfide bond</keyword>
<keyword evidence="3" id="KW-1133">Transmembrane helix</keyword>
<dbReference type="SUPFAM" id="SSF56436">
    <property type="entry name" value="C-type lectin-like"/>
    <property type="match status" value="1"/>
</dbReference>
<comment type="caution">
    <text evidence="5">The sequence shown here is derived from an EMBL/GenBank/DDBJ whole genome shotgun (WGS) entry which is preliminary data.</text>
</comment>
<feature type="domain" description="C-type lectin" evidence="4">
    <location>
        <begin position="86"/>
        <end position="211"/>
    </location>
</feature>
<protein>
    <recommendedName>
        <fullName evidence="4">C-type lectin domain-containing protein</fullName>
    </recommendedName>
</protein>
<dbReference type="PROSITE" id="PS00615">
    <property type="entry name" value="C_TYPE_LECTIN_1"/>
    <property type="match status" value="1"/>
</dbReference>
<dbReference type="SMART" id="SM00034">
    <property type="entry name" value="CLECT"/>
    <property type="match status" value="1"/>
</dbReference>
<dbReference type="CDD" id="cd03590">
    <property type="entry name" value="CLECT_DC-SIGN_like"/>
    <property type="match status" value="1"/>
</dbReference>
<keyword evidence="3" id="KW-0812">Transmembrane</keyword>
<keyword evidence="6" id="KW-1185">Reference proteome</keyword>
<organism evidence="5 6">
    <name type="scientific">Umbra pygmaea</name>
    <name type="common">Eastern mudminnow</name>
    <dbReference type="NCBI Taxonomy" id="75934"/>
    <lineage>
        <taxon>Eukaryota</taxon>
        <taxon>Metazoa</taxon>
        <taxon>Chordata</taxon>
        <taxon>Craniata</taxon>
        <taxon>Vertebrata</taxon>
        <taxon>Euteleostomi</taxon>
        <taxon>Actinopterygii</taxon>
        <taxon>Neopterygii</taxon>
        <taxon>Teleostei</taxon>
        <taxon>Protacanthopterygii</taxon>
        <taxon>Esociformes</taxon>
        <taxon>Umbridae</taxon>
        <taxon>Umbra</taxon>
    </lineage>
</organism>
<dbReference type="InterPro" id="IPR050111">
    <property type="entry name" value="C-type_lectin/snaclec_domain"/>
</dbReference>
<proteinExistence type="predicted"/>
<dbReference type="InterPro" id="IPR001304">
    <property type="entry name" value="C-type_lectin-like"/>
</dbReference>